<dbReference type="PANTHER" id="PTHR12854:SF7">
    <property type="entry name" value="ATAXIN-2 HOMOLOG"/>
    <property type="match status" value="1"/>
</dbReference>
<proteinExistence type="predicted"/>
<reference evidence="4" key="1">
    <citation type="journal article" date="2023" name="Commun. Biol.">
        <title>Genome analysis of Parmales, the sister group of diatoms, reveals the evolutionary specialization of diatoms from phago-mixotrophs to photoautotrophs.</title>
        <authorList>
            <person name="Ban H."/>
            <person name="Sato S."/>
            <person name="Yoshikawa S."/>
            <person name="Yamada K."/>
            <person name="Nakamura Y."/>
            <person name="Ichinomiya M."/>
            <person name="Sato N."/>
            <person name="Blanc-Mathieu R."/>
            <person name="Endo H."/>
            <person name="Kuwata A."/>
            <person name="Ogata H."/>
        </authorList>
    </citation>
    <scope>NUCLEOTIDE SEQUENCE [LARGE SCALE GENOMIC DNA]</scope>
    <source>
        <strain evidence="4">NIES 3700</strain>
    </source>
</reference>
<dbReference type="InterPro" id="IPR045117">
    <property type="entry name" value="ATXN2-like"/>
</dbReference>
<dbReference type="SMART" id="SM01272">
    <property type="entry name" value="LsmAD"/>
    <property type="match status" value="1"/>
</dbReference>
<dbReference type="GO" id="GO:0034063">
    <property type="term" value="P:stress granule assembly"/>
    <property type="evidence" value="ECO:0007669"/>
    <property type="project" value="TreeGrafter"/>
</dbReference>
<feature type="compositionally biased region" description="Basic and acidic residues" evidence="1">
    <location>
        <begin position="322"/>
        <end position="332"/>
    </location>
</feature>
<organism evidence="3 4">
    <name type="scientific">Triparma laevis f. longispina</name>
    <dbReference type="NCBI Taxonomy" id="1714387"/>
    <lineage>
        <taxon>Eukaryota</taxon>
        <taxon>Sar</taxon>
        <taxon>Stramenopiles</taxon>
        <taxon>Ochrophyta</taxon>
        <taxon>Bolidophyceae</taxon>
        <taxon>Parmales</taxon>
        <taxon>Triparmaceae</taxon>
        <taxon>Triparma</taxon>
    </lineage>
</organism>
<dbReference type="AlphaFoldDB" id="A0A9W7AVR2"/>
<dbReference type="Pfam" id="PF06741">
    <property type="entry name" value="LsmAD"/>
    <property type="match status" value="1"/>
</dbReference>
<dbReference type="GO" id="GO:0010494">
    <property type="term" value="C:cytoplasmic stress granule"/>
    <property type="evidence" value="ECO:0007669"/>
    <property type="project" value="TreeGrafter"/>
</dbReference>
<feature type="compositionally biased region" description="Low complexity" evidence="1">
    <location>
        <begin position="435"/>
        <end position="451"/>
    </location>
</feature>
<protein>
    <recommendedName>
        <fullName evidence="2">LsmAD domain-containing protein</fullName>
    </recommendedName>
</protein>
<feature type="compositionally biased region" description="Low complexity" evidence="1">
    <location>
        <begin position="1"/>
        <end position="12"/>
    </location>
</feature>
<feature type="compositionally biased region" description="Pro residues" evidence="1">
    <location>
        <begin position="297"/>
        <end position="317"/>
    </location>
</feature>
<feature type="compositionally biased region" description="Pro residues" evidence="1">
    <location>
        <begin position="509"/>
        <end position="518"/>
    </location>
</feature>
<comment type="caution">
    <text evidence="3">The sequence shown here is derived from an EMBL/GenBank/DDBJ whole genome shotgun (WGS) entry which is preliminary data.</text>
</comment>
<dbReference type="GO" id="GO:0003729">
    <property type="term" value="F:mRNA binding"/>
    <property type="evidence" value="ECO:0007669"/>
    <property type="project" value="TreeGrafter"/>
</dbReference>
<gene>
    <name evidence="3" type="ORF">TrLO_g8589</name>
</gene>
<dbReference type="OrthoDB" id="2275718at2759"/>
<evidence type="ECO:0000256" key="1">
    <source>
        <dbReference type="SAM" id="MobiDB-lite"/>
    </source>
</evidence>
<sequence length="533" mass="56683">MSKSPPGLTAPPTSLPPPPPGYGGSSGGLSDLPAPPPLAGNQLSTEGSLDVMVRQRYIHLVQSLIGKSCKYFLSDGSTVTGCFSTATPNPHAPDNVRNRYIIKGITSTSDSSRFQLNGSAVIAFDKVVMVVCESVQTGVHAKDEFKTDTEISKMRVKDNELVSAGSEWLSAGDGGLEENSHKTGSWDQFTANESKFGVKTTFDENLYTTKLNNTKISDDDRRRAEKLAKEINSSSNLAGNMHVMEERGFKVEGDYDEEDLYSGVLVQGKDRKGLKKADLGTGDDVEVQVTDEKETTPPAPAPSPAPAPAPAPTPTPAPAAANKEEKPVEKPKSTFKLKATAKEFSFNPGVKAFVPGGAPAPPPQGFVPPQPMPMGGPGFSGGYNPNQPQNMMYPQNSQQMQQQMQYMQRQNMHMMPPNMMNGMNPGMIMMGPNGQPMPMQMQMGMPYNNSGRGRGRGGAGRGRGNNNGRGRGGESNMNNNQQSPKPQQANGGGAVAANGQPPVNGGQGGPPPPPPPPVNQEVEVKKDDKPQDA</sequence>
<feature type="domain" description="LsmAD" evidence="2">
    <location>
        <begin position="196"/>
        <end position="267"/>
    </location>
</feature>
<keyword evidence="4" id="KW-1185">Reference proteome</keyword>
<dbReference type="PANTHER" id="PTHR12854">
    <property type="entry name" value="ATAXIN 2-RELATED"/>
    <property type="match status" value="1"/>
</dbReference>
<feature type="region of interest" description="Disordered" evidence="1">
    <location>
        <begin position="274"/>
        <end position="334"/>
    </location>
</feature>
<feature type="region of interest" description="Disordered" evidence="1">
    <location>
        <begin position="1"/>
        <end position="41"/>
    </location>
</feature>
<feature type="compositionally biased region" description="Gly residues" evidence="1">
    <location>
        <begin position="456"/>
        <end position="470"/>
    </location>
</feature>
<evidence type="ECO:0000313" key="3">
    <source>
        <dbReference type="EMBL" id="GMH78809.1"/>
    </source>
</evidence>
<dbReference type="Proteomes" id="UP001165122">
    <property type="component" value="Unassembled WGS sequence"/>
</dbReference>
<feature type="compositionally biased region" description="Low complexity" evidence="1">
    <location>
        <begin position="471"/>
        <end position="480"/>
    </location>
</feature>
<feature type="compositionally biased region" description="Basic and acidic residues" evidence="1">
    <location>
        <begin position="522"/>
        <end position="533"/>
    </location>
</feature>
<dbReference type="EMBL" id="BRXW01000910">
    <property type="protein sequence ID" value="GMH78809.1"/>
    <property type="molecule type" value="Genomic_DNA"/>
</dbReference>
<evidence type="ECO:0000259" key="2">
    <source>
        <dbReference type="SMART" id="SM01272"/>
    </source>
</evidence>
<accession>A0A9W7AVR2</accession>
<evidence type="ECO:0000313" key="4">
    <source>
        <dbReference type="Proteomes" id="UP001165122"/>
    </source>
</evidence>
<feature type="region of interest" description="Disordered" evidence="1">
    <location>
        <begin position="435"/>
        <end position="533"/>
    </location>
</feature>
<name>A0A9W7AVR2_9STRA</name>
<dbReference type="InterPro" id="IPR009604">
    <property type="entry name" value="LsmAD_domain"/>
</dbReference>
<feature type="compositionally biased region" description="Low complexity" evidence="1">
    <location>
        <begin position="495"/>
        <end position="504"/>
    </location>
</feature>